<sequence>MLENNDCEKKFRERVLEKMIEMGDMNDRSINESWIEMAECIRNAAKDILGESRGKGTIDRDTWWWSIEIQNVLKEKKRKFKEWQRIGEEDDSLKAKKKREYDLLKKKAKKAVALAKSKAHNKLYDQLDSPAGQKELYRLTRVRERKAKDVCQVRCVRNEAGMVLSNDEEIKDRWKDYFERLINEENNWSGSLESKPINVGLVRMVSMNEVRIVVNGMKNGKAIGPDGIPVEVWKLLKVDGWMWLALFFNKLLREEAIPDEWCNSSLVPIFKNKGDVLECNNYRGIKL</sequence>
<proteinExistence type="predicted"/>
<organism evidence="1 2">
    <name type="scientific">Mythimna loreyi</name>
    <dbReference type="NCBI Taxonomy" id="667449"/>
    <lineage>
        <taxon>Eukaryota</taxon>
        <taxon>Metazoa</taxon>
        <taxon>Ecdysozoa</taxon>
        <taxon>Arthropoda</taxon>
        <taxon>Hexapoda</taxon>
        <taxon>Insecta</taxon>
        <taxon>Pterygota</taxon>
        <taxon>Neoptera</taxon>
        <taxon>Endopterygota</taxon>
        <taxon>Lepidoptera</taxon>
        <taxon>Glossata</taxon>
        <taxon>Ditrysia</taxon>
        <taxon>Noctuoidea</taxon>
        <taxon>Noctuidae</taxon>
        <taxon>Noctuinae</taxon>
        <taxon>Hadenini</taxon>
        <taxon>Mythimna</taxon>
    </lineage>
</organism>
<name>A0ACC2QIX0_9NEOP</name>
<accession>A0ACC2QIX0</accession>
<protein>
    <submittedName>
        <fullName evidence="1">Uncharacterized protein</fullName>
    </submittedName>
</protein>
<reference evidence="1" key="1">
    <citation type="submission" date="2023-03" db="EMBL/GenBank/DDBJ databases">
        <title>Chromosome-level genomes of two armyworms, Mythimna separata and Mythimna loreyi, provide insights into the biosynthesis and reception of sex pheromones.</title>
        <authorList>
            <person name="Zhao H."/>
        </authorList>
    </citation>
    <scope>NUCLEOTIDE SEQUENCE</scope>
    <source>
        <strain evidence="1">BeijingLab</strain>
    </source>
</reference>
<dbReference type="EMBL" id="CM056794">
    <property type="protein sequence ID" value="KAJ8717472.1"/>
    <property type="molecule type" value="Genomic_DNA"/>
</dbReference>
<comment type="caution">
    <text evidence="1">The sequence shown here is derived from an EMBL/GenBank/DDBJ whole genome shotgun (WGS) entry which is preliminary data.</text>
</comment>
<evidence type="ECO:0000313" key="2">
    <source>
        <dbReference type="Proteomes" id="UP001231649"/>
    </source>
</evidence>
<dbReference type="Proteomes" id="UP001231649">
    <property type="component" value="Chromosome 18"/>
</dbReference>
<gene>
    <name evidence="1" type="ORF">PYW08_005871</name>
</gene>
<keyword evidence="2" id="KW-1185">Reference proteome</keyword>
<evidence type="ECO:0000313" key="1">
    <source>
        <dbReference type="EMBL" id="KAJ8717472.1"/>
    </source>
</evidence>